<reference evidence="1 2" key="1">
    <citation type="submission" date="2017-03" db="EMBL/GenBank/DDBJ databases">
        <title>Genome of the blue death feigning beetle - Asbolus verrucosus.</title>
        <authorList>
            <person name="Rider S.D."/>
        </authorList>
    </citation>
    <scope>NUCLEOTIDE SEQUENCE [LARGE SCALE GENOMIC DNA]</scope>
    <source>
        <strain evidence="1">Butters</strain>
        <tissue evidence="1">Head and leg muscle</tissue>
    </source>
</reference>
<comment type="caution">
    <text evidence="1">The sequence shown here is derived from an EMBL/GenBank/DDBJ whole genome shotgun (WGS) entry which is preliminary data.</text>
</comment>
<dbReference type="OrthoDB" id="6781223at2759"/>
<protein>
    <submittedName>
        <fullName evidence="1">Uncharacterized protein</fullName>
    </submittedName>
</protein>
<accession>A0A482VQU0</accession>
<name>A0A482VQU0_ASBVE</name>
<sequence>MEFHTYTPAEEKTHAFVLRGLDQRPTPEEIAEDPENNYNLQADKIYEMKGTARPLYLVVMDKKITIDKLEKQIRIVLYTKMSRMGACNLKLPCEPKMFEVCRPSSDEGMRARAFKQPKMR</sequence>
<keyword evidence="2" id="KW-1185">Reference proteome</keyword>
<organism evidence="1 2">
    <name type="scientific">Asbolus verrucosus</name>
    <name type="common">Desert ironclad beetle</name>
    <dbReference type="NCBI Taxonomy" id="1661398"/>
    <lineage>
        <taxon>Eukaryota</taxon>
        <taxon>Metazoa</taxon>
        <taxon>Ecdysozoa</taxon>
        <taxon>Arthropoda</taxon>
        <taxon>Hexapoda</taxon>
        <taxon>Insecta</taxon>
        <taxon>Pterygota</taxon>
        <taxon>Neoptera</taxon>
        <taxon>Endopterygota</taxon>
        <taxon>Coleoptera</taxon>
        <taxon>Polyphaga</taxon>
        <taxon>Cucujiformia</taxon>
        <taxon>Tenebrionidae</taxon>
        <taxon>Pimeliinae</taxon>
        <taxon>Asbolus</taxon>
    </lineage>
</organism>
<evidence type="ECO:0000313" key="2">
    <source>
        <dbReference type="Proteomes" id="UP000292052"/>
    </source>
</evidence>
<gene>
    <name evidence="1" type="ORF">BDFB_014501</name>
</gene>
<dbReference type="AlphaFoldDB" id="A0A482VQU0"/>
<evidence type="ECO:0000313" key="1">
    <source>
        <dbReference type="EMBL" id="RZC35282.1"/>
    </source>
</evidence>
<dbReference type="EMBL" id="QDEB01072360">
    <property type="protein sequence ID" value="RZC35282.1"/>
    <property type="molecule type" value="Genomic_DNA"/>
</dbReference>
<proteinExistence type="predicted"/>
<dbReference type="Proteomes" id="UP000292052">
    <property type="component" value="Unassembled WGS sequence"/>
</dbReference>